<feature type="domain" description="RING-type" evidence="6">
    <location>
        <begin position="404"/>
        <end position="452"/>
    </location>
</feature>
<gene>
    <name evidence="7" type="ORF">Clacol_002342</name>
</gene>
<dbReference type="PANTHER" id="PTHR11685">
    <property type="entry name" value="RBR FAMILY RING FINGER AND IBR DOMAIN-CONTAINING"/>
    <property type="match status" value="1"/>
</dbReference>
<evidence type="ECO:0000313" key="7">
    <source>
        <dbReference type="EMBL" id="GJJ08134.1"/>
    </source>
</evidence>
<comment type="caution">
    <text evidence="7">The sequence shown here is derived from an EMBL/GenBank/DDBJ whole genome shotgun (WGS) entry which is preliminary data.</text>
</comment>
<feature type="region of interest" description="Disordered" evidence="5">
    <location>
        <begin position="285"/>
        <end position="361"/>
    </location>
</feature>
<name>A0AAV5A4F9_9AGAM</name>
<evidence type="ECO:0000259" key="6">
    <source>
        <dbReference type="PROSITE" id="PS50089"/>
    </source>
</evidence>
<dbReference type="Proteomes" id="UP001050691">
    <property type="component" value="Unassembled WGS sequence"/>
</dbReference>
<dbReference type="InterPro" id="IPR017907">
    <property type="entry name" value="Znf_RING_CS"/>
</dbReference>
<organism evidence="7 8">
    <name type="scientific">Clathrus columnatus</name>
    <dbReference type="NCBI Taxonomy" id="1419009"/>
    <lineage>
        <taxon>Eukaryota</taxon>
        <taxon>Fungi</taxon>
        <taxon>Dikarya</taxon>
        <taxon>Basidiomycota</taxon>
        <taxon>Agaricomycotina</taxon>
        <taxon>Agaricomycetes</taxon>
        <taxon>Phallomycetidae</taxon>
        <taxon>Phallales</taxon>
        <taxon>Clathraceae</taxon>
        <taxon>Clathrus</taxon>
    </lineage>
</organism>
<evidence type="ECO:0000256" key="1">
    <source>
        <dbReference type="ARBA" id="ARBA00022723"/>
    </source>
</evidence>
<dbReference type="PROSITE" id="PS50089">
    <property type="entry name" value="ZF_RING_2"/>
    <property type="match status" value="1"/>
</dbReference>
<evidence type="ECO:0000313" key="8">
    <source>
        <dbReference type="Proteomes" id="UP001050691"/>
    </source>
</evidence>
<dbReference type="InterPro" id="IPR013083">
    <property type="entry name" value="Znf_RING/FYVE/PHD"/>
</dbReference>
<dbReference type="GO" id="GO:0004842">
    <property type="term" value="F:ubiquitin-protein transferase activity"/>
    <property type="evidence" value="ECO:0007669"/>
    <property type="project" value="InterPro"/>
</dbReference>
<keyword evidence="8" id="KW-1185">Reference proteome</keyword>
<keyword evidence="1" id="KW-0479">Metal-binding</keyword>
<evidence type="ECO:0000256" key="3">
    <source>
        <dbReference type="ARBA" id="ARBA00022833"/>
    </source>
</evidence>
<reference evidence="7" key="1">
    <citation type="submission" date="2021-10" db="EMBL/GenBank/DDBJ databases">
        <title>De novo Genome Assembly of Clathrus columnatus (Basidiomycota, Fungi) Using Illumina and Nanopore Sequence Data.</title>
        <authorList>
            <person name="Ogiso-Tanaka E."/>
            <person name="Itagaki H."/>
            <person name="Hosoya T."/>
            <person name="Hosaka K."/>
        </authorList>
    </citation>
    <scope>NUCLEOTIDE SEQUENCE</scope>
    <source>
        <strain evidence="7">MO-923</strain>
    </source>
</reference>
<evidence type="ECO:0000256" key="4">
    <source>
        <dbReference type="PROSITE-ProRule" id="PRU00175"/>
    </source>
</evidence>
<dbReference type="GO" id="GO:0008270">
    <property type="term" value="F:zinc ion binding"/>
    <property type="evidence" value="ECO:0007669"/>
    <property type="project" value="UniProtKB-KW"/>
</dbReference>
<dbReference type="AlphaFoldDB" id="A0AAV5A4F9"/>
<keyword evidence="2 4" id="KW-0863">Zinc-finger</keyword>
<dbReference type="SMART" id="SM00184">
    <property type="entry name" value="RING"/>
    <property type="match status" value="2"/>
</dbReference>
<feature type="compositionally biased region" description="Low complexity" evidence="5">
    <location>
        <begin position="304"/>
        <end position="313"/>
    </location>
</feature>
<protein>
    <recommendedName>
        <fullName evidence="6">RING-type domain-containing protein</fullName>
    </recommendedName>
</protein>
<keyword evidence="3" id="KW-0862">Zinc</keyword>
<dbReference type="Gene3D" id="3.30.40.10">
    <property type="entry name" value="Zinc/RING finger domain, C3HC4 (zinc finger)"/>
    <property type="match status" value="1"/>
</dbReference>
<dbReference type="GO" id="GO:0016567">
    <property type="term" value="P:protein ubiquitination"/>
    <property type="evidence" value="ECO:0007669"/>
    <property type="project" value="InterPro"/>
</dbReference>
<evidence type="ECO:0000256" key="2">
    <source>
        <dbReference type="ARBA" id="ARBA00022771"/>
    </source>
</evidence>
<proteinExistence type="predicted"/>
<feature type="compositionally biased region" description="Polar residues" evidence="5">
    <location>
        <begin position="344"/>
        <end position="361"/>
    </location>
</feature>
<dbReference type="InterPro" id="IPR031127">
    <property type="entry name" value="E3_UB_ligase_RBR"/>
</dbReference>
<dbReference type="EMBL" id="BPWL01000003">
    <property type="protein sequence ID" value="GJJ08134.1"/>
    <property type="molecule type" value="Genomic_DNA"/>
</dbReference>
<dbReference type="SUPFAM" id="SSF57850">
    <property type="entry name" value="RING/U-box"/>
    <property type="match status" value="1"/>
</dbReference>
<dbReference type="InterPro" id="IPR001841">
    <property type="entry name" value="Znf_RING"/>
</dbReference>
<sequence>MATMSSSSHPSPEPPPRDRLMDLLEGRVPILISSFEGTGQYSQGSSSGCGLAALNAVRVVLGREKAGLRGLDLLYSLGRKELTDEIIAICAKWSNQLHLEADEIARLPLFENSLVLEENKYQEATIGNIELVLHYLKDISENHIKASMAVVITRPPEIFTLFYIPITKVPGQGVFAVFDSHPRPGPGTTGSSFILFSELEPTCHYIFSLIQVDKDIRLERLGWQGQLLGQFSGHYFRIRDDYNLDADPKPFIYEANLKILQLHHAVQELKDKNKELSDEVTTLQTRLSTQARSKVPSHAPNGLSSWLPSFASSSKEKGKSSTTAHKSSTPSGPRTRTRPDNEPGPSNSKNVKTNGFTNDDTLGSIKDDQWLALRMQEEFNREDTEIRNQAMMLIGQAVQGTFECSICFERHPYDWVALVEACGHEMCRGCAKGYLDVKLEEGRYPIMCPMCQASKSVGEPGVITRSLVEQLSLSEEQVKIWYELEISELSIILDCPICRRSTFVDRVDHTTMKILTCPIPDCRRSWCKDCLYRVEQGVADSDHSCDGSLEMANLVRDSGWMYCPGIIAIDAMGLSFGRPFAMWFSKRYKTITHAANCLNTDIINLWSLYAFLVVSIHRM</sequence>
<dbReference type="PROSITE" id="PS00518">
    <property type="entry name" value="ZF_RING_1"/>
    <property type="match status" value="1"/>
</dbReference>
<evidence type="ECO:0000256" key="5">
    <source>
        <dbReference type="SAM" id="MobiDB-lite"/>
    </source>
</evidence>
<feature type="compositionally biased region" description="Polar residues" evidence="5">
    <location>
        <begin position="322"/>
        <end position="334"/>
    </location>
</feature>
<accession>A0AAV5A4F9</accession>